<name>A0A927IG79_9BACT</name>
<evidence type="ECO:0000256" key="1">
    <source>
        <dbReference type="SAM" id="Phobius"/>
    </source>
</evidence>
<feature type="signal peptide" evidence="2">
    <location>
        <begin position="1"/>
        <end position="24"/>
    </location>
</feature>
<keyword evidence="6" id="KW-1185">Reference proteome</keyword>
<dbReference type="GO" id="GO:0006508">
    <property type="term" value="P:proteolysis"/>
    <property type="evidence" value="ECO:0007669"/>
    <property type="project" value="UniProtKB-KW"/>
</dbReference>
<dbReference type="CDD" id="cd07021">
    <property type="entry name" value="Clp_protease_NfeD_like"/>
    <property type="match status" value="1"/>
</dbReference>
<feature type="transmembrane region" description="Helical" evidence="1">
    <location>
        <begin position="378"/>
        <end position="400"/>
    </location>
</feature>
<dbReference type="PANTHER" id="PTHR33507">
    <property type="entry name" value="INNER MEMBRANE PROTEIN YBBJ"/>
    <property type="match status" value="1"/>
</dbReference>
<evidence type="ECO:0000313" key="6">
    <source>
        <dbReference type="Proteomes" id="UP000622317"/>
    </source>
</evidence>
<keyword evidence="1" id="KW-0472">Membrane</keyword>
<dbReference type="AlphaFoldDB" id="A0A927IG79"/>
<dbReference type="InterPro" id="IPR029045">
    <property type="entry name" value="ClpP/crotonase-like_dom_sf"/>
</dbReference>
<dbReference type="Gene3D" id="3.90.226.10">
    <property type="entry name" value="2-enoyl-CoA Hydratase, Chain A, domain 1"/>
    <property type="match status" value="1"/>
</dbReference>
<dbReference type="InterPro" id="IPR012340">
    <property type="entry name" value="NA-bd_OB-fold"/>
</dbReference>
<keyword evidence="5" id="KW-0378">Hydrolase</keyword>
<evidence type="ECO:0000259" key="3">
    <source>
        <dbReference type="Pfam" id="PF24961"/>
    </source>
</evidence>
<dbReference type="PANTHER" id="PTHR33507:SF3">
    <property type="entry name" value="INNER MEMBRANE PROTEIN YBBJ"/>
    <property type="match status" value="1"/>
</dbReference>
<dbReference type="Gene3D" id="2.40.50.140">
    <property type="entry name" value="Nucleic acid-binding proteins"/>
    <property type="match status" value="1"/>
</dbReference>
<accession>A0A927IG79</accession>
<dbReference type="SUPFAM" id="SSF52096">
    <property type="entry name" value="ClpP/crotonase"/>
    <property type="match status" value="1"/>
</dbReference>
<reference evidence="5" key="1">
    <citation type="submission" date="2020-09" db="EMBL/GenBank/DDBJ databases">
        <title>Pelagicoccus enzymogenes sp. nov. with an EPS production, isolated from marine sediment.</title>
        <authorList>
            <person name="Feng X."/>
        </authorList>
    </citation>
    <scope>NUCLEOTIDE SEQUENCE</scope>
    <source>
        <strain evidence="5">NFK12</strain>
    </source>
</reference>
<dbReference type="Proteomes" id="UP000622317">
    <property type="component" value="Unassembled WGS sequence"/>
</dbReference>
<keyword evidence="5" id="KW-0645">Protease</keyword>
<dbReference type="InterPro" id="IPR056738">
    <property type="entry name" value="NfeD1b_N"/>
</dbReference>
<comment type="caution">
    <text evidence="5">The sequence shown here is derived from an EMBL/GenBank/DDBJ whole genome shotgun (WGS) entry which is preliminary data.</text>
</comment>
<dbReference type="RefSeq" id="WP_191615551.1">
    <property type="nucleotide sequence ID" value="NZ_JACYFG010000006.1"/>
</dbReference>
<feature type="transmembrane region" description="Helical" evidence="1">
    <location>
        <begin position="318"/>
        <end position="334"/>
    </location>
</feature>
<keyword evidence="1" id="KW-0812">Transmembrane</keyword>
<evidence type="ECO:0000259" key="4">
    <source>
        <dbReference type="Pfam" id="PF25145"/>
    </source>
</evidence>
<feature type="transmembrane region" description="Helical" evidence="1">
    <location>
        <begin position="289"/>
        <end position="306"/>
    </location>
</feature>
<dbReference type="InterPro" id="IPR056739">
    <property type="entry name" value="NfeD_membrane"/>
</dbReference>
<dbReference type="EMBL" id="JACYFG010000006">
    <property type="protein sequence ID" value="MBD5778408.1"/>
    <property type="molecule type" value="Genomic_DNA"/>
</dbReference>
<dbReference type="GO" id="GO:0008233">
    <property type="term" value="F:peptidase activity"/>
    <property type="evidence" value="ECO:0007669"/>
    <property type="project" value="UniProtKB-KW"/>
</dbReference>
<dbReference type="InterPro" id="IPR052165">
    <property type="entry name" value="Membrane_assoc_protease"/>
</dbReference>
<evidence type="ECO:0000256" key="2">
    <source>
        <dbReference type="SAM" id="SignalP"/>
    </source>
</evidence>
<feature type="transmembrane region" description="Helical" evidence="1">
    <location>
        <begin position="257"/>
        <end position="282"/>
    </location>
</feature>
<proteinExistence type="predicted"/>
<organism evidence="5 6">
    <name type="scientific">Pelagicoccus enzymogenes</name>
    <dbReference type="NCBI Taxonomy" id="2773457"/>
    <lineage>
        <taxon>Bacteria</taxon>
        <taxon>Pseudomonadati</taxon>
        <taxon>Verrucomicrobiota</taxon>
        <taxon>Opitutia</taxon>
        <taxon>Puniceicoccales</taxon>
        <taxon>Pelagicoccaceae</taxon>
        <taxon>Pelagicoccus</taxon>
    </lineage>
</organism>
<feature type="domain" description="NfeD integral membrane" evidence="3">
    <location>
        <begin position="268"/>
        <end position="396"/>
    </location>
</feature>
<keyword evidence="2" id="KW-0732">Signal</keyword>
<feature type="transmembrane region" description="Helical" evidence="1">
    <location>
        <begin position="339"/>
        <end position="358"/>
    </location>
</feature>
<gene>
    <name evidence="5" type="ORF">IEN85_02810</name>
</gene>
<protein>
    <submittedName>
        <fullName evidence="5">ATP-dependent Clp protease proteolytic subunit</fullName>
    </submittedName>
</protein>
<feature type="domain" description="NfeD1b N-terminal" evidence="4">
    <location>
        <begin position="51"/>
        <end position="243"/>
    </location>
</feature>
<sequence>MIIRCCTLICLGLWASITNSIVSAQVAVEEPEAVESANAPAKDGGEESAKFYVVPVEGPIGPTTLYAIRGSVKTAIAEGYGTVVLDMNTPGGRLDSTLEIMEVLDRFPGKTITYVNDEAISAGAIIAAVTNEIYFTSKAVIGSAEPVTGQGEDINESMKRKLMSYLNAKMEAYTDQYAFRSEVIRAMMDPEFEFKIGEEVISPKGELLNLTAKRAHEVYGDPPMPLLGSGIVDDLDKLISSLAVDTDPVITRFEATWSLSLAEFIVGLAPFLLAVAVISVYVEFQTPGFGVFGIVGVVFFLIAIFGHNVAGLSGHEPLLLFIIGVALLFLEVFVAPGTLFFAIPGFIMMLVSLVWAMADIWPSETPDFTWSWEMFEKPVQNLVGGVLMGVVGVLVLARFLPKTFLWDRLVLKESVAGLGGDVEGVSASSAESSLVGAVAVAVSDLMPSGEIEIDGRRYDAKLNFGSADRGTQVRVVSKSDFGYIVEIADS</sequence>
<feature type="chain" id="PRO_5037394143" evidence="2">
    <location>
        <begin position="25"/>
        <end position="490"/>
    </location>
</feature>
<dbReference type="GO" id="GO:0005886">
    <property type="term" value="C:plasma membrane"/>
    <property type="evidence" value="ECO:0007669"/>
    <property type="project" value="TreeGrafter"/>
</dbReference>
<dbReference type="Pfam" id="PF24961">
    <property type="entry name" value="NfeD_membrane"/>
    <property type="match status" value="1"/>
</dbReference>
<dbReference type="Pfam" id="PF25145">
    <property type="entry name" value="NfeD1b_N"/>
    <property type="match status" value="1"/>
</dbReference>
<keyword evidence="1" id="KW-1133">Transmembrane helix</keyword>
<evidence type="ECO:0000313" key="5">
    <source>
        <dbReference type="EMBL" id="MBD5778408.1"/>
    </source>
</evidence>